<dbReference type="InterPro" id="IPR023214">
    <property type="entry name" value="HAD_sf"/>
</dbReference>
<feature type="signal peptide" evidence="2">
    <location>
        <begin position="1"/>
        <end position="24"/>
    </location>
</feature>
<evidence type="ECO:0000313" key="3">
    <source>
        <dbReference type="EMBL" id="MCQ8279000.1"/>
    </source>
</evidence>
<evidence type="ECO:0000256" key="2">
    <source>
        <dbReference type="SAM" id="SignalP"/>
    </source>
</evidence>
<dbReference type="Pfam" id="PF03767">
    <property type="entry name" value="Acid_phosphat_B"/>
    <property type="match status" value="1"/>
</dbReference>
<reference evidence="3 4" key="1">
    <citation type="submission" date="2022-06" db="EMBL/GenBank/DDBJ databases">
        <title>Endosaccharibacter gen. nov., sp. nov., endophytic bacteria isolated from sugarcane.</title>
        <authorList>
            <person name="Pitiwittayakul N."/>
            <person name="Yukphan P."/>
            <person name="Charoenyingcharoen P."/>
            <person name="Tanasupawat S."/>
        </authorList>
    </citation>
    <scope>NUCLEOTIDE SEQUENCE [LARGE SCALE GENOMIC DNA]</scope>
    <source>
        <strain evidence="3 4">KSS8</strain>
    </source>
</reference>
<feature type="chain" id="PRO_5046663186" evidence="2">
    <location>
        <begin position="25"/>
        <end position="261"/>
    </location>
</feature>
<dbReference type="EMBL" id="JAMSKV010000009">
    <property type="protein sequence ID" value="MCQ8279000.1"/>
    <property type="molecule type" value="Genomic_DNA"/>
</dbReference>
<dbReference type="SUPFAM" id="SSF56784">
    <property type="entry name" value="HAD-like"/>
    <property type="match status" value="1"/>
</dbReference>
<evidence type="ECO:0000256" key="1">
    <source>
        <dbReference type="ARBA" id="ARBA00022729"/>
    </source>
</evidence>
<sequence>MRYALACAGLAGFLSAAVPGAALAAQDQAAHVHGDPVQAATVSAAGTPIAPLPPGWSEPENIADAEKRAVAYHDSGRYERDLAAVDQAAGDWIAAQAPHVRKPALVLDIDETSLSNWDEEKANGFGYFADGTCDRLPKGPCGFDAWEMRAQAPAIAPTLALARRAQRLGVAVFFITGRKETVRDATAANLARAGYANWAGLVLEPANSHFASAADFKAPARAAIEKQGYTIVATVGDQRSDLAGGSAMRGFQLPNPFYFIP</sequence>
<protein>
    <submittedName>
        <fullName evidence="3">HAD family acid phosphatase</fullName>
    </submittedName>
</protein>
<organism evidence="3 4">
    <name type="scientific">Endosaccharibacter trunci</name>
    <dbReference type="NCBI Taxonomy" id="2812733"/>
    <lineage>
        <taxon>Bacteria</taxon>
        <taxon>Pseudomonadati</taxon>
        <taxon>Pseudomonadota</taxon>
        <taxon>Alphaproteobacteria</taxon>
        <taxon>Acetobacterales</taxon>
        <taxon>Acetobacteraceae</taxon>
        <taxon>Endosaccharibacter</taxon>
    </lineage>
</organism>
<dbReference type="Gene3D" id="3.40.50.1000">
    <property type="entry name" value="HAD superfamily/HAD-like"/>
    <property type="match status" value="1"/>
</dbReference>
<keyword evidence="1 2" id="KW-0732">Signal</keyword>
<proteinExistence type="predicted"/>
<dbReference type="PANTHER" id="PTHR31284:SF10">
    <property type="entry name" value="ACID PHOSPHATASE-LIKE PROTEIN"/>
    <property type="match status" value="1"/>
</dbReference>
<comment type="caution">
    <text evidence="3">The sequence shown here is derived from an EMBL/GenBank/DDBJ whole genome shotgun (WGS) entry which is preliminary data.</text>
</comment>
<dbReference type="InterPro" id="IPR036412">
    <property type="entry name" value="HAD-like_sf"/>
</dbReference>
<gene>
    <name evidence="3" type="ORF">NFI95_11130</name>
</gene>
<accession>A0ABT1W9D5</accession>
<dbReference type="RefSeq" id="WP_422864479.1">
    <property type="nucleotide sequence ID" value="NZ_JAMSKV010000009.1"/>
</dbReference>
<dbReference type="Proteomes" id="UP001524587">
    <property type="component" value="Unassembled WGS sequence"/>
</dbReference>
<dbReference type="InterPro" id="IPR005519">
    <property type="entry name" value="Acid_phosphat_B-like"/>
</dbReference>
<evidence type="ECO:0000313" key="4">
    <source>
        <dbReference type="Proteomes" id="UP001524587"/>
    </source>
</evidence>
<name>A0ABT1W9D5_9PROT</name>
<dbReference type="PANTHER" id="PTHR31284">
    <property type="entry name" value="ACID PHOSPHATASE-LIKE PROTEIN"/>
    <property type="match status" value="1"/>
</dbReference>
<keyword evidence="4" id="KW-1185">Reference proteome</keyword>